<feature type="signal peptide" evidence="2">
    <location>
        <begin position="1"/>
        <end position="19"/>
    </location>
</feature>
<feature type="region of interest" description="Disordered" evidence="1">
    <location>
        <begin position="595"/>
        <end position="637"/>
    </location>
</feature>
<evidence type="ECO:0000313" key="7">
    <source>
        <dbReference type="Proteomes" id="UP000314981"/>
    </source>
</evidence>
<feature type="region of interest" description="Disordered" evidence="1">
    <location>
        <begin position="1483"/>
        <end position="1532"/>
    </location>
</feature>
<feature type="region of interest" description="Disordered" evidence="1">
    <location>
        <begin position="1082"/>
        <end position="1317"/>
    </location>
</feature>
<feature type="region of interest" description="Disordered" evidence="1">
    <location>
        <begin position="1670"/>
        <end position="1722"/>
    </location>
</feature>
<accession>A0A4W2C6R7</accession>
<dbReference type="GO" id="GO:0006260">
    <property type="term" value="P:DNA replication"/>
    <property type="evidence" value="ECO:0007669"/>
    <property type="project" value="InterPro"/>
</dbReference>
<keyword evidence="7" id="KW-1185">Reference proteome</keyword>
<feature type="compositionally biased region" description="Low complexity" evidence="1">
    <location>
        <begin position="1247"/>
        <end position="1262"/>
    </location>
</feature>
<feature type="compositionally biased region" description="Basic and acidic residues" evidence="1">
    <location>
        <begin position="1786"/>
        <end position="1804"/>
    </location>
</feature>
<feature type="domain" description="Treslin N-terminal" evidence="4">
    <location>
        <begin position="5"/>
        <end position="202"/>
    </location>
</feature>
<feature type="region of interest" description="Disordered" evidence="1">
    <location>
        <begin position="1033"/>
        <end position="1068"/>
    </location>
</feature>
<organism evidence="6 7">
    <name type="scientific">Bos indicus x Bos taurus</name>
    <name type="common">Hybrid cattle</name>
    <dbReference type="NCBI Taxonomy" id="30522"/>
    <lineage>
        <taxon>Eukaryota</taxon>
        <taxon>Metazoa</taxon>
        <taxon>Chordata</taxon>
        <taxon>Craniata</taxon>
        <taxon>Vertebrata</taxon>
        <taxon>Euteleostomi</taxon>
        <taxon>Mammalia</taxon>
        <taxon>Eutheria</taxon>
        <taxon>Laurasiatheria</taxon>
        <taxon>Artiodactyla</taxon>
        <taxon>Ruminantia</taxon>
        <taxon>Pecora</taxon>
        <taxon>Bovidae</taxon>
        <taxon>Bovinae</taxon>
        <taxon>Bos</taxon>
    </lineage>
</organism>
<feature type="domain" description="Treslin M" evidence="3">
    <location>
        <begin position="281"/>
        <end position="424"/>
    </location>
</feature>
<dbReference type="InterPro" id="IPR053919">
    <property type="entry name" value="Treslin_N"/>
</dbReference>
<feature type="region of interest" description="Disordered" evidence="1">
    <location>
        <begin position="1786"/>
        <end position="1826"/>
    </location>
</feature>
<dbReference type="Ensembl" id="ENSBIXT00000016205.1">
    <property type="protein sequence ID" value="ENSBIXP00000008508.1"/>
    <property type="gene ID" value="ENSBIXG00000014331.1"/>
</dbReference>
<feature type="region of interest" description="Disordered" evidence="1">
    <location>
        <begin position="985"/>
        <end position="1017"/>
    </location>
</feature>
<reference evidence="6" key="3">
    <citation type="submission" date="2025-09" db="UniProtKB">
        <authorList>
            <consortium name="Ensembl"/>
        </authorList>
    </citation>
    <scope>IDENTIFICATION</scope>
</reference>
<feature type="compositionally biased region" description="Basic and acidic residues" evidence="1">
    <location>
        <begin position="1006"/>
        <end position="1015"/>
    </location>
</feature>
<keyword evidence="2" id="KW-0732">Signal</keyword>
<protein>
    <submittedName>
        <fullName evidence="6">Uncharacterized protein</fullName>
    </submittedName>
</protein>
<name>A0A4W2C6R7_BOBOX</name>
<dbReference type="Pfam" id="PF21854">
    <property type="entry name" value="Treslin_N"/>
    <property type="match status" value="1"/>
</dbReference>
<dbReference type="Proteomes" id="UP000314981">
    <property type="component" value="Chromosome 21"/>
</dbReference>
<dbReference type="GO" id="GO:0005634">
    <property type="term" value="C:nucleus"/>
    <property type="evidence" value="ECO:0007669"/>
    <property type="project" value="InterPro"/>
</dbReference>
<feature type="region of interest" description="Disordered" evidence="1">
    <location>
        <begin position="1423"/>
        <end position="1453"/>
    </location>
</feature>
<sequence>MACCHNVMLLLDTAGGVAGESLVRRAALRLLTYLSCRFGLARVRWAFRFFDSQGARSRPSRVSDFRELGVRSWEDFEEELEARLGDGAQGAHLPGPAPRASHTHSALMETLLDYQWDRPEITSPTKPILRNSGRRLLDVEGEAREAESALGGFVNAVFLLAPCPHSQRELLQFVSGSEAQAQRLPPTPKQVMEKLLPRKVQEVMRTRKITLYWVDTTEWPKLWESPDHLGYWTVCELLYHVGGTVLPFESFSQDFTKAGETLLSGERKLSSKPHLSSWISTLPTDSTLNCLLYNSPEYEASFPRIEGTLFFPVEGKELQETWTVTLEPLAMHQRHFQKPVRIFLKGTVTQWSLPTSGTLGTDSWMLQSPDGDRSTQRMLFQHLVNRLTAEELHLVASVDPGEGWPPITGVISPFSVGATVLTLFCTRETESQRHLLQTVVAESPQDSAALFSEVVDGVLKQIDSSLEVPATSDLPVPEWAQQELGRSAPWTSAIVEKWFPCSNLSGASSSLMESFWLLQATSSAKEEPSKTESDLTRGLSELYQRKSREEYSVSSQEDSRKKRGVPRTPVRKKMNTMCRSLKMLNVARLNVKAQKLHPDGSPDTAGEKGIQKTANGRTADRLENRGRTLRSSKPKDFKTEEELLSHIHENYQKTVAAGDTMLYSCARSTISNIKAFLKSKGTKELEEASLEMNCLYQVRNNFLKTSKSLRQNVGKLDKEGKVRECQLQVFLRLELCLQCPSVHERVEDLEQVVGEVTDLLRMLCLTEDSAYLAKFLEGILELYIDSIPKILGSLYDSLGFVIPQKLAGVLPADFFSDDSMTQESKSPLSVPLPSNAHRSLPGGTESDQLEELRTRSAKKRRKNAIRHKSIAEVSQNLRQIEIPKVAKRATKNENSHPTLQQQPPLPVKDTVQEVTKVRRNLFNQEMISPSKRSVKKGLPRSHSVSAVEGLEYKRDSFKRTKGYRKLLTKSVAETPVHKQISGRLLHRQIKGRSSDPGPDIDVVEESPEKGEDVVSLRRSPRIKQLAFSRTNSASFYSVSQPKSRSIQRVHSFQQMKSDQRENSPVQSIRSPKRLLFGAMSEMISPSEKGSARIKRPSGNTVGSATPTAYQTPEKSYWKSPSSCKATPRKVPRTPQTPLRTPERLQKSPAEMTPAKQVIFKEFLKDLSPHGWDSPSQPKVTPRKGHSLAEGASSLEKVRRTPQRQSGQPPRFLQNSSWPHLVDSSPESTSCPAALVSSTAPTRTECLTPNRSSARAPPRTAASGLQRQAASKGTSPSQKHQLPQGSGAPRAEKLPQLWSNKAVKTPERPGNAALTFPKRAVTSLSCGISKESSLGEFPIASLSSGQGGWQEVQRSPSVTTPPSCSAPLTPPSASQVAPSDLWPPPPPSKHGKRHNKTSETEQDFLEGQPDSLAALRVAITDNPAAITDTGKNQKAATLSSPASPELPAYPGTGFGGDWHTSSPLLIATDSDCLTLLDEAEHHGHDNLKSSISPLDGGEGLRMGTCEKPSPCDPRILPTSPSSGPHSPLMPLYDPHCTADMKQCQAATQLEDQQAAPWPCGAPASPQTYEVELEMQASGLPKLRIKKIDSSSLPEVEPPPREESSLPGPSVPRASKSSGKPEATCLSAPCLRPSHSTPGKSGGQTYICQSCTPTHCPCGTPSPFQTEVGVPWTPSPKHSGKTTPDTIKDWPRRKRAVDCSLGPSAGRSEVSSDLPGGVLPLEPEGKERGLELGIGRPPILGDFELEGVCQLPDQSPPRDSVPKAEEAFSWGQFGLGSRKRCLSAEEAAERQVKRACDQQGDSEERSPSTSIRQLPSAADDEVFVPGATPPPGCAVRSCLSASGLQALTHSPLLFQGKTPSSQRKDARDEDVDVFSPTAEDSPFSRAFSRRRPIGRSYSRKKLLS</sequence>
<evidence type="ECO:0000313" key="6">
    <source>
        <dbReference type="Ensembl" id="ENSBIXP00000008508.1"/>
    </source>
</evidence>
<dbReference type="InterPro" id="IPR026153">
    <property type="entry name" value="Treslin"/>
</dbReference>
<evidence type="ECO:0000259" key="5">
    <source>
        <dbReference type="Pfam" id="PF21855"/>
    </source>
</evidence>
<evidence type="ECO:0000256" key="1">
    <source>
        <dbReference type="SAM" id="MobiDB-lite"/>
    </source>
</evidence>
<feature type="region of interest" description="Disordered" evidence="1">
    <location>
        <begin position="821"/>
        <end position="868"/>
    </location>
</feature>
<feature type="compositionally biased region" description="Basic and acidic residues" evidence="1">
    <location>
        <begin position="524"/>
        <end position="535"/>
    </location>
</feature>
<feature type="region of interest" description="Disordered" evidence="1">
    <location>
        <begin position="522"/>
        <end position="541"/>
    </location>
</feature>
<feature type="compositionally biased region" description="Polar residues" evidence="1">
    <location>
        <begin position="1264"/>
        <end position="1283"/>
    </location>
</feature>
<feature type="region of interest" description="Disordered" evidence="1">
    <location>
        <begin position="1334"/>
        <end position="1404"/>
    </location>
</feature>
<dbReference type="InterPro" id="IPR053920">
    <property type="entry name" value="Treslin_STD"/>
</dbReference>
<dbReference type="GO" id="GO:0033314">
    <property type="term" value="P:mitotic DNA replication checkpoint signaling"/>
    <property type="evidence" value="ECO:0007669"/>
    <property type="project" value="InterPro"/>
</dbReference>
<dbReference type="InterPro" id="IPR032746">
    <property type="entry name" value="Treslin_M"/>
</dbReference>
<reference evidence="6" key="2">
    <citation type="submission" date="2025-08" db="UniProtKB">
        <authorList>
            <consortium name="Ensembl"/>
        </authorList>
    </citation>
    <scope>IDENTIFICATION</scope>
</reference>
<dbReference type="Pfam" id="PF15292">
    <property type="entry name" value="Treslin_M"/>
    <property type="match status" value="1"/>
</dbReference>
<dbReference type="STRING" id="30522.A0A4W2C6R7"/>
<evidence type="ECO:0000256" key="2">
    <source>
        <dbReference type="SAM" id="SignalP"/>
    </source>
</evidence>
<dbReference type="GO" id="GO:0003682">
    <property type="term" value="F:chromatin binding"/>
    <property type="evidence" value="ECO:0007669"/>
    <property type="project" value="TreeGrafter"/>
</dbReference>
<feature type="compositionally biased region" description="Basic residues" evidence="1">
    <location>
        <begin position="561"/>
        <end position="574"/>
    </location>
</feature>
<dbReference type="PANTHER" id="PTHR21556:SF2">
    <property type="entry name" value="TRESLIN"/>
    <property type="match status" value="1"/>
</dbReference>
<feature type="region of interest" description="Disordered" evidence="1">
    <location>
        <begin position="546"/>
        <end position="574"/>
    </location>
</feature>
<feature type="compositionally biased region" description="Basic and acidic residues" evidence="1">
    <location>
        <begin position="596"/>
        <end position="610"/>
    </location>
</feature>
<feature type="compositionally biased region" description="Polar residues" evidence="1">
    <location>
        <begin position="1224"/>
        <end position="1246"/>
    </location>
</feature>
<dbReference type="PANTHER" id="PTHR21556">
    <property type="entry name" value="TRESLIN"/>
    <property type="match status" value="1"/>
</dbReference>
<feature type="compositionally biased region" description="Polar residues" evidence="1">
    <location>
        <begin position="1351"/>
        <end position="1362"/>
    </location>
</feature>
<feature type="region of interest" description="Disordered" evidence="1">
    <location>
        <begin position="1588"/>
        <end position="1622"/>
    </location>
</feature>
<evidence type="ECO:0000259" key="3">
    <source>
        <dbReference type="Pfam" id="PF15292"/>
    </source>
</evidence>
<feature type="compositionally biased region" description="Polar residues" evidence="1">
    <location>
        <begin position="1097"/>
        <end position="1124"/>
    </location>
</feature>
<reference evidence="6 7" key="1">
    <citation type="submission" date="2018-11" db="EMBL/GenBank/DDBJ databases">
        <title>Haplotype-resolved cattle genomes.</title>
        <authorList>
            <person name="Low W.Y."/>
            <person name="Tearle R."/>
            <person name="Bickhart D.M."/>
            <person name="Rosen B.D."/>
            <person name="Koren S."/>
            <person name="Rhie A."/>
            <person name="Hiendleder S."/>
            <person name="Phillippy A.M."/>
            <person name="Smith T.P.L."/>
            <person name="Williams J.L."/>
        </authorList>
    </citation>
    <scope>NUCLEOTIDE SEQUENCE [LARGE SCALE GENOMIC DNA]</scope>
</reference>
<feature type="compositionally biased region" description="Polar residues" evidence="1">
    <location>
        <begin position="1202"/>
        <end position="1217"/>
    </location>
</feature>
<feature type="domain" description="Treslin STD" evidence="5">
    <location>
        <begin position="641"/>
        <end position="798"/>
    </location>
</feature>
<proteinExistence type="predicted"/>
<dbReference type="OMA" id="LYWMEKL"/>
<dbReference type="GO" id="GO:0010212">
    <property type="term" value="P:response to ionizing radiation"/>
    <property type="evidence" value="ECO:0007669"/>
    <property type="project" value="InterPro"/>
</dbReference>
<dbReference type="GO" id="GO:0030174">
    <property type="term" value="P:regulation of DNA-templated DNA replication initiation"/>
    <property type="evidence" value="ECO:0007669"/>
    <property type="project" value="TreeGrafter"/>
</dbReference>
<feature type="region of interest" description="Disordered" evidence="1">
    <location>
        <begin position="1847"/>
        <end position="1888"/>
    </location>
</feature>
<feature type="compositionally biased region" description="Basic residues" evidence="1">
    <location>
        <begin position="855"/>
        <end position="868"/>
    </location>
</feature>
<dbReference type="GO" id="GO:0007095">
    <property type="term" value="P:mitotic G2 DNA damage checkpoint signaling"/>
    <property type="evidence" value="ECO:0007669"/>
    <property type="project" value="TreeGrafter"/>
</dbReference>
<dbReference type="Pfam" id="PF21855">
    <property type="entry name" value="Treslin_STD"/>
    <property type="match status" value="1"/>
</dbReference>
<feature type="chain" id="PRO_5021349839" evidence="2">
    <location>
        <begin position="20"/>
        <end position="1902"/>
    </location>
</feature>
<evidence type="ECO:0000259" key="4">
    <source>
        <dbReference type="Pfam" id="PF21854"/>
    </source>
</evidence>
<feature type="compositionally biased region" description="Polar residues" evidence="1">
    <location>
        <begin position="1428"/>
        <end position="1441"/>
    </location>
</feature>